<name>A0A382G5K6_9ZZZZ</name>
<dbReference type="EMBL" id="UINC01053704">
    <property type="protein sequence ID" value="SVB70550.1"/>
    <property type="molecule type" value="Genomic_DNA"/>
</dbReference>
<sequence length="130" mass="14882">MTMRNLILLLMAIILWGTGCASHPPVLPQPPKEGETNMGFTFAAENVIPVIWWRYGINKYTDVGYRLGIPLSGTGVDLNRILMKRDRRWDVLNIAYNFAPNSSFDFTYYRFKGSGRTDKQNPFNIGWTGF</sequence>
<reference evidence="1" key="1">
    <citation type="submission" date="2018-05" db="EMBL/GenBank/DDBJ databases">
        <authorList>
            <person name="Lanie J.A."/>
            <person name="Ng W.-L."/>
            <person name="Kazmierczak K.M."/>
            <person name="Andrzejewski T.M."/>
            <person name="Davidsen T.M."/>
            <person name="Wayne K.J."/>
            <person name="Tettelin H."/>
            <person name="Glass J.I."/>
            <person name="Rusch D."/>
            <person name="Podicherti R."/>
            <person name="Tsui H.-C.T."/>
            <person name="Winkler M.E."/>
        </authorList>
    </citation>
    <scope>NUCLEOTIDE SEQUENCE</scope>
</reference>
<accession>A0A382G5K6</accession>
<feature type="non-terminal residue" evidence="1">
    <location>
        <position position="130"/>
    </location>
</feature>
<dbReference type="PROSITE" id="PS51257">
    <property type="entry name" value="PROKAR_LIPOPROTEIN"/>
    <property type="match status" value="1"/>
</dbReference>
<evidence type="ECO:0000313" key="1">
    <source>
        <dbReference type="EMBL" id="SVB70550.1"/>
    </source>
</evidence>
<gene>
    <name evidence="1" type="ORF">METZ01_LOCUS223404</name>
</gene>
<dbReference type="AlphaFoldDB" id="A0A382G5K6"/>
<proteinExistence type="predicted"/>
<evidence type="ECO:0008006" key="2">
    <source>
        <dbReference type="Google" id="ProtNLM"/>
    </source>
</evidence>
<protein>
    <recommendedName>
        <fullName evidence="2">Lipoprotein</fullName>
    </recommendedName>
</protein>
<organism evidence="1">
    <name type="scientific">marine metagenome</name>
    <dbReference type="NCBI Taxonomy" id="408172"/>
    <lineage>
        <taxon>unclassified sequences</taxon>
        <taxon>metagenomes</taxon>
        <taxon>ecological metagenomes</taxon>
    </lineage>
</organism>